<reference evidence="2" key="2">
    <citation type="submission" date="2015-06" db="UniProtKB">
        <authorList>
            <consortium name="EnsemblPlants"/>
        </authorList>
    </citation>
    <scope>IDENTIFICATION</scope>
    <source>
        <strain evidence="2">DM1-3 516 R44</strain>
    </source>
</reference>
<evidence type="ECO:0000259" key="1">
    <source>
        <dbReference type="Pfam" id="PF20167"/>
    </source>
</evidence>
<dbReference type="Gramene" id="PGSC0003DMT400094234">
    <property type="protein sequence ID" value="PGSC0003DMT400094234"/>
    <property type="gene ID" value="PGSC0003DMG400043805"/>
</dbReference>
<name>M1DTQ0_SOLTU</name>
<dbReference type="PANTHER" id="PTHR33180:SF31">
    <property type="entry name" value="POLYPROTEIN PROTEIN"/>
    <property type="match status" value="1"/>
</dbReference>
<dbReference type="HOGENOM" id="CLU_853667_0_0_1"/>
<keyword evidence="3" id="KW-1185">Reference proteome</keyword>
<proteinExistence type="predicted"/>
<sequence>MSGSNGDQIDLSPLRIMFLRNNILCFRKFEGGTIHELWLRFKAIFLQCPAHGISDNALLDCFYKSLGPENRRMADQIFLGVLSRLPYAIAAQLLDHMAMTNKETEKDHILATLLTQLDLVAKKNMELEAPNTKKDLYIPPHERIKPNVNEGGQIEEIISLILHKVKNHDKAFEPVERRWFANILEEKLLPTEGLEGKYLDVRDTLQYHRFDQFTRPQGPYNPSFVQEFYIAYGDLVPKSKKKASEFRPLKSVMVRGKKVGCNSKYINTVLGRVLHSTHSYDGLPIAQSLYDLKGWLAPLISDTTPRWIEAGAPIEKRDLSVAARFWFGFISNTIMPSQNKSVLCHPKAVCMGSIISKRRIDLGLIIEQEMALKAK</sequence>
<feature type="domain" description="Putative plant transposon protein" evidence="1">
    <location>
        <begin position="208"/>
        <end position="372"/>
    </location>
</feature>
<dbReference type="Proteomes" id="UP000011115">
    <property type="component" value="Unassembled WGS sequence"/>
</dbReference>
<accession>M1DTQ0</accession>
<protein>
    <recommendedName>
        <fullName evidence="1">Putative plant transposon protein domain-containing protein</fullName>
    </recommendedName>
</protein>
<organism evidence="2 3">
    <name type="scientific">Solanum tuberosum</name>
    <name type="common">Potato</name>
    <dbReference type="NCBI Taxonomy" id="4113"/>
    <lineage>
        <taxon>Eukaryota</taxon>
        <taxon>Viridiplantae</taxon>
        <taxon>Streptophyta</taxon>
        <taxon>Embryophyta</taxon>
        <taxon>Tracheophyta</taxon>
        <taxon>Spermatophyta</taxon>
        <taxon>Magnoliopsida</taxon>
        <taxon>eudicotyledons</taxon>
        <taxon>Gunneridae</taxon>
        <taxon>Pentapetalae</taxon>
        <taxon>asterids</taxon>
        <taxon>lamiids</taxon>
        <taxon>Solanales</taxon>
        <taxon>Solanaceae</taxon>
        <taxon>Solanoideae</taxon>
        <taxon>Solaneae</taxon>
        <taxon>Solanum</taxon>
    </lineage>
</organism>
<dbReference type="InterPro" id="IPR046796">
    <property type="entry name" value="Transposase_32_dom"/>
</dbReference>
<dbReference type="Pfam" id="PF20167">
    <property type="entry name" value="Transposase_32"/>
    <property type="match status" value="1"/>
</dbReference>
<dbReference type="GO" id="GO:0009523">
    <property type="term" value="C:photosystem II"/>
    <property type="evidence" value="ECO:0000318"/>
    <property type="project" value="GO_Central"/>
</dbReference>
<dbReference type="EnsemblPlants" id="PGSC0003DMT400094234">
    <property type="protein sequence ID" value="PGSC0003DMT400094234"/>
    <property type="gene ID" value="PGSC0003DMG400043805"/>
</dbReference>
<evidence type="ECO:0000313" key="3">
    <source>
        <dbReference type="Proteomes" id="UP000011115"/>
    </source>
</evidence>
<dbReference type="PANTHER" id="PTHR33180">
    <property type="entry name" value="PHOTOSYSTEM II CP43 REACTION CENTER PROTEIN"/>
    <property type="match status" value="1"/>
</dbReference>
<reference evidence="3" key="1">
    <citation type="journal article" date="2011" name="Nature">
        <title>Genome sequence and analysis of the tuber crop potato.</title>
        <authorList>
            <consortium name="The Potato Genome Sequencing Consortium"/>
        </authorList>
    </citation>
    <scope>NUCLEOTIDE SEQUENCE [LARGE SCALE GENOMIC DNA]</scope>
    <source>
        <strain evidence="3">cv. DM1-3 516 R44</strain>
    </source>
</reference>
<dbReference type="AlphaFoldDB" id="M1DTQ0"/>
<dbReference type="InParanoid" id="M1DTQ0"/>
<dbReference type="PaxDb" id="4113-PGSC0003DMT400094234"/>
<evidence type="ECO:0000313" key="2">
    <source>
        <dbReference type="EnsemblPlants" id="PGSC0003DMT400094234"/>
    </source>
</evidence>
<dbReference type="GO" id="GO:0009579">
    <property type="term" value="C:thylakoid"/>
    <property type="evidence" value="ECO:0000318"/>
    <property type="project" value="GO_Central"/>
</dbReference>